<dbReference type="eggNOG" id="COG4399">
    <property type="taxonomic scope" value="Bacteria"/>
</dbReference>
<comment type="caution">
    <text evidence="7">The sequence shown here is derived from an EMBL/GenBank/DDBJ whole genome shotgun (WGS) entry which is preliminary data.</text>
</comment>
<comment type="subcellular location">
    <subcellularLocation>
        <location evidence="1">Endomembrane system</location>
    </subcellularLocation>
</comment>
<accession>A0A0A3HX07</accession>
<dbReference type="PANTHER" id="PTHR35791:SF1">
    <property type="entry name" value="UPF0754 MEMBRANE PROTEIN YHEB"/>
    <property type="match status" value="1"/>
</dbReference>
<comment type="similarity">
    <text evidence="2">Belongs to the UPF0754 family.</text>
</comment>
<reference evidence="7 8" key="1">
    <citation type="submission" date="2014-02" db="EMBL/GenBank/DDBJ databases">
        <title>Draft genome sequence of Lysinibacillus sinduriensis JCM 15800.</title>
        <authorList>
            <person name="Zhang F."/>
            <person name="Wang G."/>
            <person name="Zhang L."/>
        </authorList>
    </citation>
    <scope>NUCLEOTIDE SEQUENCE [LARGE SCALE GENOMIC DNA]</scope>
    <source>
        <strain evidence="7 8">JCM 15800</strain>
    </source>
</reference>
<dbReference type="STRING" id="1384057.CD33_09605"/>
<dbReference type="OrthoDB" id="9787430at2"/>
<name>A0A0A3HX07_9BACL</name>
<keyword evidence="4 6" id="KW-1133">Transmembrane helix</keyword>
<evidence type="ECO:0000313" key="7">
    <source>
        <dbReference type="EMBL" id="KGR75750.1"/>
    </source>
</evidence>
<dbReference type="RefSeq" id="WP_036200261.1">
    <property type="nucleotide sequence ID" value="NZ_AVCY01000007.1"/>
</dbReference>
<feature type="transmembrane region" description="Helical" evidence="6">
    <location>
        <begin position="358"/>
        <end position="380"/>
    </location>
</feature>
<sequence>MENAMITIIFMAIVGAVIGGFTNFLAIKMLFRPYNALYIKKWRLPFTPGLMPKRRQELSKQIGVTVKNYLLTPEVFQKKLFNEEIQSTVLKFAREKVEGTFFTNEKTINDWLTQGGFDQLPDTIEHKVDAIIEKQFHTMKNTLSTKSIEALLPANVHQVVDRKIPEVVSYILDKGEEYFLSPKGEVTIKNMMDDFLGSKGSFGGMIQMFLGDSASIVTKIQRELINFLKAPGTKSLLVNIISQEWDKVKQQPIMNYLEEVDFASILSNLQNYAKKELNIREHLNKPISFYWPQGNDYAKNELLPKLVDRGFKEAESKLEDVLNRLNLDEVVREQVDSFPLEKLEELVLSIASKELKMITILGAILGGLIGIVQGLIVYLFN</sequence>
<keyword evidence="5 6" id="KW-0472">Membrane</keyword>
<dbReference type="InterPro" id="IPR007383">
    <property type="entry name" value="DUF445"/>
</dbReference>
<dbReference type="Pfam" id="PF04286">
    <property type="entry name" value="DUF445"/>
    <property type="match status" value="1"/>
</dbReference>
<organism evidence="7 8">
    <name type="scientific">Ureibacillus sinduriensis BLB-1 = JCM 15800</name>
    <dbReference type="NCBI Taxonomy" id="1384057"/>
    <lineage>
        <taxon>Bacteria</taxon>
        <taxon>Bacillati</taxon>
        <taxon>Bacillota</taxon>
        <taxon>Bacilli</taxon>
        <taxon>Bacillales</taxon>
        <taxon>Caryophanaceae</taxon>
        <taxon>Ureibacillus</taxon>
    </lineage>
</organism>
<dbReference type="PANTHER" id="PTHR35791">
    <property type="entry name" value="UPF0754 MEMBRANE PROTEIN YHEB"/>
    <property type="match status" value="1"/>
</dbReference>
<dbReference type="InterPro" id="IPR016991">
    <property type="entry name" value="UCP032178"/>
</dbReference>
<evidence type="ECO:0000313" key="8">
    <source>
        <dbReference type="Proteomes" id="UP000030408"/>
    </source>
</evidence>
<proteinExistence type="inferred from homology"/>
<dbReference type="AlphaFoldDB" id="A0A0A3HX07"/>
<gene>
    <name evidence="7" type="ORF">CD33_09605</name>
</gene>
<keyword evidence="3 6" id="KW-0812">Transmembrane</keyword>
<keyword evidence="8" id="KW-1185">Reference proteome</keyword>
<dbReference type="EMBL" id="JPVO01000049">
    <property type="protein sequence ID" value="KGR75750.1"/>
    <property type="molecule type" value="Genomic_DNA"/>
</dbReference>
<evidence type="ECO:0000256" key="2">
    <source>
        <dbReference type="ARBA" id="ARBA00008053"/>
    </source>
</evidence>
<protein>
    <submittedName>
        <fullName evidence="7">Membrane protein</fullName>
    </submittedName>
</protein>
<feature type="transmembrane region" description="Helical" evidence="6">
    <location>
        <begin position="6"/>
        <end position="31"/>
    </location>
</feature>
<evidence type="ECO:0000256" key="6">
    <source>
        <dbReference type="SAM" id="Phobius"/>
    </source>
</evidence>
<evidence type="ECO:0000256" key="4">
    <source>
        <dbReference type="ARBA" id="ARBA00022989"/>
    </source>
</evidence>
<dbReference type="PIRSF" id="PIRSF032178">
    <property type="entry name" value="UCP032178"/>
    <property type="match status" value="1"/>
</dbReference>
<evidence type="ECO:0000256" key="1">
    <source>
        <dbReference type="ARBA" id="ARBA00004308"/>
    </source>
</evidence>
<dbReference type="GO" id="GO:0012505">
    <property type="term" value="C:endomembrane system"/>
    <property type="evidence" value="ECO:0007669"/>
    <property type="project" value="UniProtKB-SubCell"/>
</dbReference>
<evidence type="ECO:0000256" key="5">
    <source>
        <dbReference type="ARBA" id="ARBA00023136"/>
    </source>
</evidence>
<dbReference type="Proteomes" id="UP000030408">
    <property type="component" value="Unassembled WGS sequence"/>
</dbReference>
<evidence type="ECO:0000256" key="3">
    <source>
        <dbReference type="ARBA" id="ARBA00022692"/>
    </source>
</evidence>